<accession>A0A4R4JRD6</accession>
<keyword evidence="2" id="KW-1185">Reference proteome</keyword>
<evidence type="ECO:0000313" key="2">
    <source>
        <dbReference type="Proteomes" id="UP000295706"/>
    </source>
</evidence>
<dbReference type="SUPFAM" id="SSF82771">
    <property type="entry name" value="GIY-YIG endonuclease"/>
    <property type="match status" value="1"/>
</dbReference>
<sequence length="331" mass="38772">MISEKINALGFIFDQQLDVKGRISISDLFPKSKSRCGLYLLSFSDDTFYIGQAIDTVRRFSQHQKHHKYIIKLWFQPLNREVLNISEKRIIELAETSGLLLTNKTFVSNIIGETDLDLIISSNEQYEWLENNRDISNESYNLFGTIDLKYKIKYRQNFEKFQHLNNYTELKEILSIYLSKCIPANKKTEMSFWSLSCFPSTNSGTWPRYFCLNINSMEVFVLGYEKKTKIPYCFMIISNRFNKDKNKISKLNKKYKSIIIEKSDYRAAGADQIRLHCTDLQDLKTLILSENEIISSIKEMNLRLMRKGGTIYSPFHCFDLANDVTHVKLKD</sequence>
<dbReference type="RefSeq" id="WP_132122530.1">
    <property type="nucleotide sequence ID" value="NZ_SMJU01000034.1"/>
</dbReference>
<dbReference type="CDD" id="cd00719">
    <property type="entry name" value="GIY-YIG_SF"/>
    <property type="match status" value="1"/>
</dbReference>
<reference evidence="1 2" key="1">
    <citation type="submission" date="2019-02" db="EMBL/GenBank/DDBJ databases">
        <title>Arundinibacter roseus gen. nov., sp. nov., a new member of the family Cytophagaceae.</title>
        <authorList>
            <person name="Szuroczki S."/>
            <person name="Khayer B."/>
            <person name="Sproer C."/>
            <person name="Toumi M."/>
            <person name="Szabo A."/>
            <person name="Felfoldi T."/>
            <person name="Schumann P."/>
            <person name="Toth E."/>
        </authorList>
    </citation>
    <scope>NUCLEOTIDE SEQUENCE [LARGE SCALE GENOMIC DNA]</scope>
    <source>
        <strain evidence="1 2">DMA-k-7a</strain>
    </source>
</reference>
<dbReference type="Proteomes" id="UP000295706">
    <property type="component" value="Unassembled WGS sequence"/>
</dbReference>
<dbReference type="OrthoDB" id="138787at2"/>
<organism evidence="1 2">
    <name type="scientific">Arundinibacter roseus</name>
    <dbReference type="NCBI Taxonomy" id="2070510"/>
    <lineage>
        <taxon>Bacteria</taxon>
        <taxon>Pseudomonadati</taxon>
        <taxon>Bacteroidota</taxon>
        <taxon>Cytophagia</taxon>
        <taxon>Cytophagales</taxon>
        <taxon>Spirosomataceae</taxon>
        <taxon>Arundinibacter</taxon>
    </lineage>
</organism>
<dbReference type="EMBL" id="SMJU01000034">
    <property type="protein sequence ID" value="TDB57117.1"/>
    <property type="molecule type" value="Genomic_DNA"/>
</dbReference>
<proteinExistence type="predicted"/>
<dbReference type="InterPro" id="IPR035901">
    <property type="entry name" value="GIY-YIG_endonuc_sf"/>
</dbReference>
<gene>
    <name evidence="1" type="ORF">EZE20_23850</name>
</gene>
<comment type="caution">
    <text evidence="1">The sequence shown here is derived from an EMBL/GenBank/DDBJ whole genome shotgun (WGS) entry which is preliminary data.</text>
</comment>
<evidence type="ECO:0000313" key="1">
    <source>
        <dbReference type="EMBL" id="TDB57117.1"/>
    </source>
</evidence>
<dbReference type="AlphaFoldDB" id="A0A4R4JRD6"/>
<protein>
    <submittedName>
        <fullName evidence="1">GIY-YIG nuclease family protein</fullName>
    </submittedName>
</protein>
<name>A0A4R4JRD6_9BACT</name>